<dbReference type="Pfam" id="PF04072">
    <property type="entry name" value="LCM"/>
    <property type="match status" value="1"/>
</dbReference>
<dbReference type="InterPro" id="IPR029063">
    <property type="entry name" value="SAM-dependent_MTases_sf"/>
</dbReference>
<keyword evidence="8" id="KW-1185">Reference proteome</keyword>
<comment type="function">
    <text evidence="1 6">Exhibits S-adenosyl-L-methionine-dependent methyltransferase activity.</text>
</comment>
<organism evidence="7 8">
    <name type="scientific">Mycolicibacterium rhodesiae</name>
    <name type="common">Mycobacterium rhodesiae</name>
    <dbReference type="NCBI Taxonomy" id="36814"/>
    <lineage>
        <taxon>Bacteria</taxon>
        <taxon>Bacillati</taxon>
        <taxon>Actinomycetota</taxon>
        <taxon>Actinomycetes</taxon>
        <taxon>Mycobacteriales</taxon>
        <taxon>Mycobacteriaceae</taxon>
        <taxon>Mycolicibacterium</taxon>
    </lineage>
</organism>
<dbReference type="Gene3D" id="3.40.50.150">
    <property type="entry name" value="Vaccinia Virus protein VP39"/>
    <property type="match status" value="1"/>
</dbReference>
<name>A0A1X0J232_MYCRH</name>
<keyword evidence="4 7" id="KW-0808">Transferase</keyword>
<evidence type="ECO:0000256" key="2">
    <source>
        <dbReference type="ARBA" id="ARBA00008138"/>
    </source>
</evidence>
<dbReference type="AlphaFoldDB" id="A0A1X0J232"/>
<evidence type="ECO:0000313" key="7">
    <source>
        <dbReference type="EMBL" id="ORB55886.1"/>
    </source>
</evidence>
<proteinExistence type="inferred from homology"/>
<sequence length="287" mass="31846">MSTAAAATALGPMVVVAADQHEPRPLVHDPWAGTLLPAPTRFIAAATRWSPVRRALRSATDRQIDGGWAGFLCRKRFIDDRLDAAVAEGIEAVVILGAGYDTRAYRLPALAGVPVCEVDLPRNTARKAAAVRRTFGRVPDDVTLLPVDFETEDLADMLQRNGFGPHHRTFYVWEAVTQYLTDAAVRRTFDYLAQTAPGSGLAFTFVREDFLAGRKLYGAQRARQQFVVKDRLWRFGLNPTDVGPLLAEYGWREIDQVGPAEYTARYLRPAGRTDAVSEIERAVYAER</sequence>
<evidence type="ECO:0000256" key="3">
    <source>
        <dbReference type="ARBA" id="ARBA00022603"/>
    </source>
</evidence>
<reference evidence="7 8" key="1">
    <citation type="submission" date="2016-12" db="EMBL/GenBank/DDBJ databases">
        <title>The new phylogeny of genus Mycobacterium.</title>
        <authorList>
            <person name="Tortoli E."/>
            <person name="Trovato A."/>
            <person name="Cirillo D.M."/>
        </authorList>
    </citation>
    <scope>NUCLEOTIDE SEQUENCE [LARGE SCALE GENOMIC DNA]</scope>
    <source>
        <strain evidence="7 8">DSM 44223</strain>
    </source>
</reference>
<keyword evidence="5 6" id="KW-0949">S-adenosyl-L-methionine</keyword>
<accession>A0A1X0J232</accession>
<dbReference type="EMBL" id="MVIH01000002">
    <property type="protein sequence ID" value="ORB55886.1"/>
    <property type="molecule type" value="Genomic_DNA"/>
</dbReference>
<dbReference type="RefSeq" id="WP_083117585.1">
    <property type="nucleotide sequence ID" value="NZ_JACKUO010000022.1"/>
</dbReference>
<dbReference type="EC" id="2.1.1.-" evidence="6"/>
<evidence type="ECO:0000256" key="1">
    <source>
        <dbReference type="ARBA" id="ARBA00003907"/>
    </source>
</evidence>
<evidence type="ECO:0000313" key="8">
    <source>
        <dbReference type="Proteomes" id="UP000192534"/>
    </source>
</evidence>
<dbReference type="NCBIfam" id="TIGR00027">
    <property type="entry name" value="mthyl_TIGR00027"/>
    <property type="match status" value="1"/>
</dbReference>
<dbReference type="SUPFAM" id="SSF53335">
    <property type="entry name" value="S-adenosyl-L-methionine-dependent methyltransferases"/>
    <property type="match status" value="1"/>
</dbReference>
<dbReference type="GO" id="GO:0008168">
    <property type="term" value="F:methyltransferase activity"/>
    <property type="evidence" value="ECO:0007669"/>
    <property type="project" value="UniProtKB-UniRule"/>
</dbReference>
<dbReference type="InterPro" id="IPR007213">
    <property type="entry name" value="Ppm1/Ppm2/Tcmp"/>
</dbReference>
<comment type="similarity">
    <text evidence="2 6">Belongs to the UPF0677 family.</text>
</comment>
<dbReference type="InterPro" id="IPR011610">
    <property type="entry name" value="SAM_mthyl_Trfase_ML2640-like"/>
</dbReference>
<comment type="caution">
    <text evidence="7">The sequence shown here is derived from an EMBL/GenBank/DDBJ whole genome shotgun (WGS) entry which is preliminary data.</text>
</comment>
<dbReference type="PANTHER" id="PTHR43619:SF2">
    <property type="entry name" value="S-ADENOSYL-L-METHIONINE-DEPENDENT METHYLTRANSFERASES SUPERFAMILY PROTEIN"/>
    <property type="match status" value="1"/>
</dbReference>
<gene>
    <name evidence="7" type="ORF">BST42_05655</name>
</gene>
<dbReference type="Proteomes" id="UP000192534">
    <property type="component" value="Unassembled WGS sequence"/>
</dbReference>
<evidence type="ECO:0000256" key="4">
    <source>
        <dbReference type="ARBA" id="ARBA00022679"/>
    </source>
</evidence>
<evidence type="ECO:0000256" key="6">
    <source>
        <dbReference type="RuleBase" id="RU362030"/>
    </source>
</evidence>
<dbReference type="PANTHER" id="PTHR43619">
    <property type="entry name" value="S-ADENOSYL-L-METHIONINE-DEPENDENT METHYLTRANSFERASE YKTD-RELATED"/>
    <property type="match status" value="1"/>
</dbReference>
<keyword evidence="3 6" id="KW-0489">Methyltransferase</keyword>
<dbReference type="GO" id="GO:0032259">
    <property type="term" value="P:methylation"/>
    <property type="evidence" value="ECO:0007669"/>
    <property type="project" value="UniProtKB-KW"/>
</dbReference>
<evidence type="ECO:0000256" key="5">
    <source>
        <dbReference type="ARBA" id="ARBA00022691"/>
    </source>
</evidence>
<protein>
    <recommendedName>
        <fullName evidence="6">S-adenosyl-L-methionine-dependent methyltransferase</fullName>
        <ecNumber evidence="6">2.1.1.-</ecNumber>
    </recommendedName>
</protein>
<dbReference type="OrthoDB" id="9806164at2"/>